<gene>
    <name evidence="1" type="ORF">LACBIDRAFT_302612</name>
</gene>
<dbReference type="OrthoDB" id="3187773at2759"/>
<dbReference type="Proteomes" id="UP000001194">
    <property type="component" value="Unassembled WGS sequence"/>
</dbReference>
<evidence type="ECO:0000313" key="2">
    <source>
        <dbReference type="Proteomes" id="UP000001194"/>
    </source>
</evidence>
<dbReference type="RefSeq" id="XP_001883597.1">
    <property type="nucleotide sequence ID" value="XM_001883562.1"/>
</dbReference>
<name>B0DI00_LACBS</name>
<proteinExistence type="predicted"/>
<dbReference type="GeneID" id="6079231"/>
<dbReference type="HOGENOM" id="CLU_006344_16_2_1"/>
<accession>B0DI00</accession>
<dbReference type="AlphaFoldDB" id="B0DI00"/>
<sequence>MWGTMIGDSPVLRLPFERNGHHNLQVIVGIHCVCSPLFGSSPLPEDFHFSRSLDAFCAIFVNQYTDQHHTHKFLQE</sequence>
<organism evidence="2">
    <name type="scientific">Laccaria bicolor (strain S238N-H82 / ATCC MYA-4686)</name>
    <name type="common">Bicoloured deceiver</name>
    <name type="synonym">Laccaria laccata var. bicolor</name>
    <dbReference type="NCBI Taxonomy" id="486041"/>
    <lineage>
        <taxon>Eukaryota</taxon>
        <taxon>Fungi</taxon>
        <taxon>Dikarya</taxon>
        <taxon>Basidiomycota</taxon>
        <taxon>Agaricomycotina</taxon>
        <taxon>Agaricomycetes</taxon>
        <taxon>Agaricomycetidae</taxon>
        <taxon>Agaricales</taxon>
        <taxon>Agaricineae</taxon>
        <taxon>Hydnangiaceae</taxon>
        <taxon>Laccaria</taxon>
    </lineage>
</organism>
<keyword evidence="2" id="KW-1185">Reference proteome</keyword>
<dbReference type="KEGG" id="lbc:LACBIDRAFT_302612"/>
<reference evidence="1 2" key="1">
    <citation type="journal article" date="2008" name="Nature">
        <title>The genome of Laccaria bicolor provides insights into mycorrhizal symbiosis.</title>
        <authorList>
            <person name="Martin F."/>
            <person name="Aerts A."/>
            <person name="Ahren D."/>
            <person name="Brun A."/>
            <person name="Danchin E.G.J."/>
            <person name="Duchaussoy F."/>
            <person name="Gibon J."/>
            <person name="Kohler A."/>
            <person name="Lindquist E."/>
            <person name="Pereda V."/>
            <person name="Salamov A."/>
            <person name="Shapiro H.J."/>
            <person name="Wuyts J."/>
            <person name="Blaudez D."/>
            <person name="Buee M."/>
            <person name="Brokstein P."/>
            <person name="Canbaeck B."/>
            <person name="Cohen D."/>
            <person name="Courty P.E."/>
            <person name="Coutinho P.M."/>
            <person name="Delaruelle C."/>
            <person name="Detter J.C."/>
            <person name="Deveau A."/>
            <person name="DiFazio S."/>
            <person name="Duplessis S."/>
            <person name="Fraissinet-Tachet L."/>
            <person name="Lucic E."/>
            <person name="Frey-Klett P."/>
            <person name="Fourrey C."/>
            <person name="Feussner I."/>
            <person name="Gay G."/>
            <person name="Grimwood J."/>
            <person name="Hoegger P.J."/>
            <person name="Jain P."/>
            <person name="Kilaru S."/>
            <person name="Labbe J."/>
            <person name="Lin Y.C."/>
            <person name="Legue V."/>
            <person name="Le Tacon F."/>
            <person name="Marmeisse R."/>
            <person name="Melayah D."/>
            <person name="Montanini B."/>
            <person name="Muratet M."/>
            <person name="Nehls U."/>
            <person name="Niculita-Hirzel H."/>
            <person name="Oudot-Le Secq M.P."/>
            <person name="Peter M."/>
            <person name="Quesneville H."/>
            <person name="Rajashekar B."/>
            <person name="Reich M."/>
            <person name="Rouhier N."/>
            <person name="Schmutz J."/>
            <person name="Yin T."/>
            <person name="Chalot M."/>
            <person name="Henrissat B."/>
            <person name="Kuees U."/>
            <person name="Lucas S."/>
            <person name="Van de Peer Y."/>
            <person name="Podila G.K."/>
            <person name="Polle A."/>
            <person name="Pukkila P.J."/>
            <person name="Richardson P.M."/>
            <person name="Rouze P."/>
            <person name="Sanders I.R."/>
            <person name="Stajich J.E."/>
            <person name="Tunlid A."/>
            <person name="Tuskan G."/>
            <person name="Grigoriev I.V."/>
        </authorList>
    </citation>
    <scope>NUCLEOTIDE SEQUENCE [LARGE SCALE GENOMIC DNA]</scope>
    <source>
        <strain evidence="2">S238N-H82 / ATCC MYA-4686</strain>
    </source>
</reference>
<dbReference type="InParanoid" id="B0DI00"/>
<dbReference type="EMBL" id="DS547111">
    <property type="protein sequence ID" value="EDR05921.1"/>
    <property type="molecule type" value="Genomic_DNA"/>
</dbReference>
<protein>
    <submittedName>
        <fullName evidence="1">Predicted protein</fullName>
    </submittedName>
</protein>
<evidence type="ECO:0000313" key="1">
    <source>
        <dbReference type="EMBL" id="EDR05921.1"/>
    </source>
</evidence>